<dbReference type="InterPro" id="IPR050219">
    <property type="entry name" value="DnaG_primase"/>
</dbReference>
<evidence type="ECO:0000256" key="2">
    <source>
        <dbReference type="ARBA" id="ARBA00022515"/>
    </source>
</evidence>
<dbReference type="SUPFAM" id="SSF57783">
    <property type="entry name" value="Zinc beta-ribbon"/>
    <property type="match status" value="1"/>
</dbReference>
<feature type="zinc finger region" description="CHC2-type" evidence="12 14">
    <location>
        <begin position="40"/>
        <end position="64"/>
    </location>
</feature>
<keyword evidence="19" id="KW-1185">Reference proteome</keyword>
<evidence type="ECO:0000256" key="3">
    <source>
        <dbReference type="ARBA" id="ARBA00022679"/>
    </source>
</evidence>
<dbReference type="GO" id="GO:0006269">
    <property type="term" value="P:DNA replication, synthesis of primer"/>
    <property type="evidence" value="ECO:0007669"/>
    <property type="project" value="UniProtKB-UniRule"/>
</dbReference>
<dbReference type="GO" id="GO:0008270">
    <property type="term" value="F:zinc ion binding"/>
    <property type="evidence" value="ECO:0007669"/>
    <property type="project" value="UniProtKB-UniRule"/>
</dbReference>
<comment type="subunit">
    <text evidence="12">Monomer. Interacts with DnaB.</text>
</comment>
<feature type="domain" description="Toprim" evidence="17">
    <location>
        <begin position="272"/>
        <end position="353"/>
    </location>
</feature>
<accession>A0A5C6E9A6</accession>
<keyword evidence="6 12" id="KW-0479">Metal-binding</keyword>
<dbReference type="Pfam" id="PF08275">
    <property type="entry name" value="DNAG_N"/>
    <property type="match status" value="1"/>
</dbReference>
<keyword evidence="1 12" id="KW-0240">DNA-directed RNA polymerase</keyword>
<dbReference type="RefSeq" id="WP_246114805.1">
    <property type="nucleotide sequence ID" value="NZ_SJPW01000008.1"/>
</dbReference>
<dbReference type="Pfam" id="PF01807">
    <property type="entry name" value="Zn_ribbon_DnaG"/>
    <property type="match status" value="1"/>
</dbReference>
<evidence type="ECO:0000256" key="10">
    <source>
        <dbReference type="ARBA" id="ARBA00023125"/>
    </source>
</evidence>
<dbReference type="Gene3D" id="3.40.1360.10">
    <property type="match status" value="1"/>
</dbReference>
<dbReference type="Gene3D" id="3.90.580.10">
    <property type="entry name" value="Zinc finger, CHC2-type domain"/>
    <property type="match status" value="1"/>
</dbReference>
<dbReference type="InterPro" id="IPR002694">
    <property type="entry name" value="Znf_CHC2"/>
</dbReference>
<dbReference type="NCBIfam" id="TIGR01391">
    <property type="entry name" value="dnaG"/>
    <property type="match status" value="1"/>
</dbReference>
<evidence type="ECO:0000256" key="13">
    <source>
        <dbReference type="PIRNR" id="PIRNR002811"/>
    </source>
</evidence>
<dbReference type="InterPro" id="IPR006171">
    <property type="entry name" value="TOPRIM_dom"/>
</dbReference>
<evidence type="ECO:0000256" key="12">
    <source>
        <dbReference type="HAMAP-Rule" id="MF_00974"/>
    </source>
</evidence>
<comment type="function">
    <text evidence="12 13">RNA polymerase that catalyzes the synthesis of short RNA molecules used as primers for DNA polymerase during DNA replication.</text>
</comment>
<dbReference type="AlphaFoldDB" id="A0A5C6E9A6"/>
<evidence type="ECO:0000259" key="17">
    <source>
        <dbReference type="PROSITE" id="PS50880"/>
    </source>
</evidence>
<dbReference type="PIRSF" id="PIRSF002811">
    <property type="entry name" value="DnaG"/>
    <property type="match status" value="1"/>
</dbReference>
<keyword evidence="5 12" id="KW-0235">DNA replication</keyword>
<dbReference type="Proteomes" id="UP000318288">
    <property type="component" value="Unassembled WGS sequence"/>
</dbReference>
<dbReference type="HAMAP" id="MF_00974">
    <property type="entry name" value="DNA_primase_DnaG"/>
    <property type="match status" value="1"/>
</dbReference>
<evidence type="ECO:0000256" key="5">
    <source>
        <dbReference type="ARBA" id="ARBA00022705"/>
    </source>
</evidence>
<comment type="caution">
    <text evidence="18">The sequence shown here is derived from an EMBL/GenBank/DDBJ whole genome shotgun (WGS) entry which is preliminary data.</text>
</comment>
<dbReference type="InterPro" id="IPR036977">
    <property type="entry name" value="DNA_primase_Znf_CHC2"/>
</dbReference>
<evidence type="ECO:0000313" key="18">
    <source>
        <dbReference type="EMBL" id="TWU46233.1"/>
    </source>
</evidence>
<organism evidence="18 19">
    <name type="scientific">Rubripirellula tenax</name>
    <dbReference type="NCBI Taxonomy" id="2528015"/>
    <lineage>
        <taxon>Bacteria</taxon>
        <taxon>Pseudomonadati</taxon>
        <taxon>Planctomycetota</taxon>
        <taxon>Planctomycetia</taxon>
        <taxon>Pirellulales</taxon>
        <taxon>Pirellulaceae</taxon>
        <taxon>Rubripirellula</taxon>
    </lineage>
</organism>
<comment type="cofactor">
    <cofactor evidence="12 13 14">
        <name>Zn(2+)</name>
        <dbReference type="ChEBI" id="CHEBI:29105"/>
    </cofactor>
    <text evidence="12 13 14">Binds 1 zinc ion per monomer.</text>
</comment>
<dbReference type="SUPFAM" id="SSF56731">
    <property type="entry name" value="DNA primase core"/>
    <property type="match status" value="1"/>
</dbReference>
<evidence type="ECO:0000256" key="15">
    <source>
        <dbReference type="SAM" id="Coils"/>
    </source>
</evidence>
<evidence type="ECO:0000256" key="6">
    <source>
        <dbReference type="ARBA" id="ARBA00022723"/>
    </source>
</evidence>
<keyword evidence="8 12" id="KW-0862">Zinc</keyword>
<evidence type="ECO:0000256" key="16">
    <source>
        <dbReference type="SAM" id="MobiDB-lite"/>
    </source>
</evidence>
<dbReference type="InterPro" id="IPR034151">
    <property type="entry name" value="TOPRIM_DnaG_bac"/>
</dbReference>
<dbReference type="PANTHER" id="PTHR30313:SF2">
    <property type="entry name" value="DNA PRIMASE"/>
    <property type="match status" value="1"/>
</dbReference>
<comment type="similarity">
    <text evidence="12 13">Belongs to the DnaG primase family.</text>
</comment>
<dbReference type="GO" id="GO:0005737">
    <property type="term" value="C:cytoplasm"/>
    <property type="evidence" value="ECO:0007669"/>
    <property type="project" value="TreeGrafter"/>
</dbReference>
<dbReference type="CDD" id="cd03364">
    <property type="entry name" value="TOPRIM_DnaG_primases"/>
    <property type="match status" value="1"/>
</dbReference>
<dbReference type="PROSITE" id="PS50880">
    <property type="entry name" value="TOPRIM"/>
    <property type="match status" value="1"/>
</dbReference>
<keyword evidence="2 12" id="KW-0639">Primosome</keyword>
<evidence type="ECO:0000256" key="4">
    <source>
        <dbReference type="ARBA" id="ARBA00022695"/>
    </source>
</evidence>
<keyword evidence="7 12" id="KW-0863">Zinc-finger</keyword>
<evidence type="ECO:0000313" key="19">
    <source>
        <dbReference type="Proteomes" id="UP000318288"/>
    </source>
</evidence>
<dbReference type="EMBL" id="SJPW01000008">
    <property type="protein sequence ID" value="TWU46233.1"/>
    <property type="molecule type" value="Genomic_DNA"/>
</dbReference>
<comment type="catalytic activity">
    <reaction evidence="12">
        <text>ssDNA + n NTP = ssDNA/pppN(pN)n-1 hybrid + (n-1) diphosphate.</text>
        <dbReference type="EC" id="2.7.7.101"/>
    </reaction>
</comment>
<comment type="domain">
    <text evidence="12">Contains an N-terminal zinc-binding domain, a central core domain that contains the primase activity, and a C-terminal DnaB-binding domain.</text>
</comment>
<keyword evidence="15" id="KW-0175">Coiled coil</keyword>
<feature type="coiled-coil region" evidence="15">
    <location>
        <begin position="577"/>
        <end position="604"/>
    </location>
</feature>
<dbReference type="SMART" id="SM00400">
    <property type="entry name" value="ZnF_CHCC"/>
    <property type="match status" value="1"/>
</dbReference>
<dbReference type="EC" id="2.7.7.101" evidence="12"/>
<evidence type="ECO:0000256" key="8">
    <source>
        <dbReference type="ARBA" id="ARBA00022833"/>
    </source>
</evidence>
<evidence type="ECO:0000256" key="9">
    <source>
        <dbReference type="ARBA" id="ARBA00022842"/>
    </source>
</evidence>
<feature type="region of interest" description="Disordered" evidence="16">
    <location>
        <begin position="452"/>
        <end position="519"/>
    </location>
</feature>
<evidence type="ECO:0000256" key="7">
    <source>
        <dbReference type="ARBA" id="ARBA00022771"/>
    </source>
</evidence>
<keyword evidence="4 12" id="KW-0548">Nucleotidyltransferase</keyword>
<name>A0A5C6E9A6_9BACT</name>
<gene>
    <name evidence="12 18" type="primary">dnaG</name>
    <name evidence="18" type="ORF">Poly51_56290</name>
</gene>
<dbReference type="Gene3D" id="3.90.980.10">
    <property type="entry name" value="DNA primase, catalytic core, N-terminal domain"/>
    <property type="match status" value="1"/>
</dbReference>
<dbReference type="InterPro" id="IPR037068">
    <property type="entry name" value="DNA_primase_core_N_sf"/>
</dbReference>
<dbReference type="InterPro" id="IPR030846">
    <property type="entry name" value="DnaG_bac"/>
</dbReference>
<evidence type="ECO:0000256" key="14">
    <source>
        <dbReference type="PIRSR" id="PIRSR002811-1"/>
    </source>
</evidence>
<keyword evidence="9" id="KW-0460">Magnesium</keyword>
<keyword evidence="3 12" id="KW-0808">Transferase</keyword>
<protein>
    <recommendedName>
        <fullName evidence="12 13">DNA primase</fullName>
        <ecNumber evidence="12">2.7.7.101</ecNumber>
    </recommendedName>
</protein>
<reference evidence="18 19" key="1">
    <citation type="submission" date="2019-02" db="EMBL/GenBank/DDBJ databases">
        <title>Deep-cultivation of Planctomycetes and their phenomic and genomic characterization uncovers novel biology.</title>
        <authorList>
            <person name="Wiegand S."/>
            <person name="Jogler M."/>
            <person name="Boedeker C."/>
            <person name="Pinto D."/>
            <person name="Vollmers J."/>
            <person name="Rivas-Marin E."/>
            <person name="Kohn T."/>
            <person name="Peeters S.H."/>
            <person name="Heuer A."/>
            <person name="Rast P."/>
            <person name="Oberbeckmann S."/>
            <person name="Bunk B."/>
            <person name="Jeske O."/>
            <person name="Meyerdierks A."/>
            <person name="Storesund J.E."/>
            <person name="Kallscheuer N."/>
            <person name="Luecker S."/>
            <person name="Lage O.M."/>
            <person name="Pohl T."/>
            <person name="Merkel B.J."/>
            <person name="Hornburger P."/>
            <person name="Mueller R.-W."/>
            <person name="Bruemmer F."/>
            <person name="Labrenz M."/>
            <person name="Spormann A.M."/>
            <person name="Op Den Camp H."/>
            <person name="Overmann J."/>
            <person name="Amann R."/>
            <person name="Jetten M.S.M."/>
            <person name="Mascher T."/>
            <person name="Medema M.H."/>
            <person name="Devos D.P."/>
            <person name="Kaster A.-K."/>
            <person name="Ovreas L."/>
            <person name="Rohde M."/>
            <person name="Galperin M.Y."/>
            <person name="Jogler C."/>
        </authorList>
    </citation>
    <scope>NUCLEOTIDE SEQUENCE [LARGE SCALE GENOMIC DNA]</scope>
    <source>
        <strain evidence="18 19">Poly51</strain>
    </source>
</reference>
<evidence type="ECO:0000256" key="11">
    <source>
        <dbReference type="ARBA" id="ARBA00023163"/>
    </source>
</evidence>
<dbReference type="PANTHER" id="PTHR30313">
    <property type="entry name" value="DNA PRIMASE"/>
    <property type="match status" value="1"/>
</dbReference>
<dbReference type="GO" id="GO:0003899">
    <property type="term" value="F:DNA-directed RNA polymerase activity"/>
    <property type="evidence" value="ECO:0007669"/>
    <property type="project" value="UniProtKB-UniRule"/>
</dbReference>
<dbReference type="GO" id="GO:0000428">
    <property type="term" value="C:DNA-directed RNA polymerase complex"/>
    <property type="evidence" value="ECO:0007669"/>
    <property type="project" value="UniProtKB-KW"/>
</dbReference>
<sequence>MSLPTDLDLKERVRSAIDIVDVVGATLELQPQGRNFVTRCPWHNDRRPSMTVNQERQTWKCWPCDIGGDVFSFVMRRDGVDFPAAIRTLAELAGIPIEQYTRGKKTQPGAPDDRETLFAAMKLVCDEYFEILESGQTDDAKIARDYLAERGIDDENRNRFRVGFAPDSWSYAVDLLKKNKFSGEVAQAAGIASARQSGDGEVDMFRGRLMFPIHDLQNRPISMGGRLIPGIAAKHGDKAGPKYINGRETLLFRKSNQLYGLQLARESIRRQGEVLVMEGYTDVVAARQSGVEPVVAVLGTALGEAHVKILKRFAQRVVLVLDGDAAGQTRADQVLELFVGADVDLRVLTLPEGNDPADYLQSQGRESFDRLVADAPDALDHKLSRLTEGVDFTRDTHAVTTAVDTMLKIVAKAPPSLRVDQLLVRLSHSFELKTERLEQRLEALRVESRQRSKVAIEAKANSRPQSKRDVSKGKSFDPNAAFAEAGEGEDSHGDTASYGDSFGPTRSPSGCSDPSPRLTPLTGLDRQFFETLIEVPDLAAMAVEVIDPDWFESTTAVMLMTAYQDLELAGRELDADALLLLVENEQLKNQIVTLQERVRDRLGKLPETPEERYAMILTRFRERAFTHEKTRQIEQLASASMDEDEEIALLNRLLEEDRQRRGIKAD</sequence>
<evidence type="ECO:0000256" key="1">
    <source>
        <dbReference type="ARBA" id="ARBA00022478"/>
    </source>
</evidence>
<dbReference type="Pfam" id="PF13662">
    <property type="entry name" value="Toprim_4"/>
    <property type="match status" value="1"/>
</dbReference>
<keyword evidence="11 12" id="KW-0804">Transcription</keyword>
<dbReference type="InterPro" id="IPR006295">
    <property type="entry name" value="DNA_primase_DnaG"/>
</dbReference>
<dbReference type="GO" id="GO:1990077">
    <property type="term" value="C:primosome complex"/>
    <property type="evidence" value="ECO:0007669"/>
    <property type="project" value="UniProtKB-KW"/>
</dbReference>
<keyword evidence="10 12" id="KW-0238">DNA-binding</keyword>
<dbReference type="InterPro" id="IPR013264">
    <property type="entry name" value="DNAG_N"/>
</dbReference>
<feature type="compositionally biased region" description="Basic and acidic residues" evidence="16">
    <location>
        <begin position="466"/>
        <end position="475"/>
    </location>
</feature>
<dbReference type="GO" id="GO:0003677">
    <property type="term" value="F:DNA binding"/>
    <property type="evidence" value="ECO:0007669"/>
    <property type="project" value="UniProtKB-KW"/>
</dbReference>
<dbReference type="SMART" id="SM00493">
    <property type="entry name" value="TOPRIM"/>
    <property type="match status" value="1"/>
</dbReference>
<proteinExistence type="inferred from homology"/>